<comment type="caution">
    <text evidence="1">The sequence shown here is derived from an EMBL/GenBank/DDBJ whole genome shotgun (WGS) entry which is preliminary data.</text>
</comment>
<dbReference type="AlphaFoldDB" id="A0A9D4JBN2"/>
<protein>
    <submittedName>
        <fullName evidence="1">Uncharacterized protein</fullName>
    </submittedName>
</protein>
<proteinExistence type="predicted"/>
<accession>A0A9D4JBN2</accession>
<name>A0A9D4JBN2_DREPO</name>
<evidence type="ECO:0000313" key="1">
    <source>
        <dbReference type="EMBL" id="KAH3803704.1"/>
    </source>
</evidence>
<gene>
    <name evidence="1" type="ORF">DPMN_131971</name>
</gene>
<reference evidence="1" key="1">
    <citation type="journal article" date="2019" name="bioRxiv">
        <title>The Genome of the Zebra Mussel, Dreissena polymorpha: A Resource for Invasive Species Research.</title>
        <authorList>
            <person name="McCartney M.A."/>
            <person name="Auch B."/>
            <person name="Kono T."/>
            <person name="Mallez S."/>
            <person name="Zhang Y."/>
            <person name="Obille A."/>
            <person name="Becker A."/>
            <person name="Abrahante J.E."/>
            <person name="Garbe J."/>
            <person name="Badalamenti J.P."/>
            <person name="Herman A."/>
            <person name="Mangelson H."/>
            <person name="Liachko I."/>
            <person name="Sullivan S."/>
            <person name="Sone E.D."/>
            <person name="Koren S."/>
            <person name="Silverstein K.A.T."/>
            <person name="Beckman K.B."/>
            <person name="Gohl D.M."/>
        </authorList>
    </citation>
    <scope>NUCLEOTIDE SEQUENCE</scope>
    <source>
        <strain evidence="1">Duluth1</strain>
        <tissue evidence="1">Whole animal</tissue>
    </source>
</reference>
<dbReference type="EMBL" id="JAIWYP010000006">
    <property type="protein sequence ID" value="KAH3803704.1"/>
    <property type="molecule type" value="Genomic_DNA"/>
</dbReference>
<evidence type="ECO:0000313" key="2">
    <source>
        <dbReference type="Proteomes" id="UP000828390"/>
    </source>
</evidence>
<keyword evidence="2" id="KW-1185">Reference proteome</keyword>
<reference evidence="1" key="2">
    <citation type="submission" date="2020-11" db="EMBL/GenBank/DDBJ databases">
        <authorList>
            <person name="McCartney M.A."/>
            <person name="Auch B."/>
            <person name="Kono T."/>
            <person name="Mallez S."/>
            <person name="Becker A."/>
            <person name="Gohl D.M."/>
            <person name="Silverstein K.A.T."/>
            <person name="Koren S."/>
            <person name="Bechman K.B."/>
            <person name="Herman A."/>
            <person name="Abrahante J.E."/>
            <person name="Garbe J."/>
        </authorList>
    </citation>
    <scope>NUCLEOTIDE SEQUENCE</scope>
    <source>
        <strain evidence="1">Duluth1</strain>
        <tissue evidence="1">Whole animal</tissue>
    </source>
</reference>
<sequence>MHEAQFFLQNKAQMKKAFTKLYQNSVPLLSDKAHNKMRDNLLHGVVTQSECCRGDQQLPHGHQPSVLVGAAN</sequence>
<dbReference type="Proteomes" id="UP000828390">
    <property type="component" value="Unassembled WGS sequence"/>
</dbReference>
<organism evidence="1 2">
    <name type="scientific">Dreissena polymorpha</name>
    <name type="common">Zebra mussel</name>
    <name type="synonym">Mytilus polymorpha</name>
    <dbReference type="NCBI Taxonomy" id="45954"/>
    <lineage>
        <taxon>Eukaryota</taxon>
        <taxon>Metazoa</taxon>
        <taxon>Spiralia</taxon>
        <taxon>Lophotrochozoa</taxon>
        <taxon>Mollusca</taxon>
        <taxon>Bivalvia</taxon>
        <taxon>Autobranchia</taxon>
        <taxon>Heteroconchia</taxon>
        <taxon>Euheterodonta</taxon>
        <taxon>Imparidentia</taxon>
        <taxon>Neoheterodontei</taxon>
        <taxon>Myida</taxon>
        <taxon>Dreissenoidea</taxon>
        <taxon>Dreissenidae</taxon>
        <taxon>Dreissena</taxon>
    </lineage>
</organism>